<gene>
    <name evidence="1" type="ORF">HNR26_002726</name>
</gene>
<dbReference type="Proteomes" id="UP000550895">
    <property type="component" value="Unassembled WGS sequence"/>
</dbReference>
<dbReference type="RefSeq" id="WP_167494974.1">
    <property type="nucleotide sequence ID" value="NZ_JACHGA010000006.1"/>
</dbReference>
<evidence type="ECO:0000313" key="2">
    <source>
        <dbReference type="Proteomes" id="UP000550895"/>
    </source>
</evidence>
<dbReference type="AlphaFoldDB" id="A0A7W8HRC4"/>
<comment type="caution">
    <text evidence="1">The sequence shown here is derived from an EMBL/GenBank/DDBJ whole genome shotgun (WGS) entry which is preliminary data.</text>
</comment>
<evidence type="ECO:0000313" key="1">
    <source>
        <dbReference type="EMBL" id="MBB5276648.1"/>
    </source>
</evidence>
<keyword evidence="2" id="KW-1185">Reference proteome</keyword>
<name>A0A7W8HRC4_9HYPH</name>
<protein>
    <submittedName>
        <fullName evidence="1">Uncharacterized protein</fullName>
    </submittedName>
</protein>
<accession>A0A7W8HRC4</accession>
<dbReference type="EMBL" id="JACHGA010000006">
    <property type="protein sequence ID" value="MBB5276648.1"/>
    <property type="molecule type" value="Genomic_DNA"/>
</dbReference>
<sequence>MKILFLIACACVIAATIGAVAIGLSLFTQPEAYAVLEAPAPIETTVASPLA</sequence>
<organism evidence="1 2">
    <name type="scientific">Rhizobium rosettiformans</name>
    <dbReference type="NCBI Taxonomy" id="1368430"/>
    <lineage>
        <taxon>Bacteria</taxon>
        <taxon>Pseudomonadati</taxon>
        <taxon>Pseudomonadota</taxon>
        <taxon>Alphaproteobacteria</taxon>
        <taxon>Hyphomicrobiales</taxon>
        <taxon>Rhizobiaceae</taxon>
        <taxon>Rhizobium/Agrobacterium group</taxon>
        <taxon>Rhizobium</taxon>
    </lineage>
</organism>
<proteinExistence type="predicted"/>
<reference evidence="1 2" key="1">
    <citation type="submission" date="2020-08" db="EMBL/GenBank/DDBJ databases">
        <title>Genomic Encyclopedia of Type Strains, Phase IV (KMG-IV): sequencing the most valuable type-strain genomes for metagenomic binning, comparative biology and taxonomic classification.</title>
        <authorList>
            <person name="Goeker M."/>
        </authorList>
    </citation>
    <scope>NUCLEOTIDE SEQUENCE [LARGE SCALE GENOMIC DNA]</scope>
    <source>
        <strain evidence="1 2">DSM 26376</strain>
    </source>
</reference>